<dbReference type="EMBL" id="CP000527">
    <property type="protein sequence ID" value="ABM27443.1"/>
    <property type="molecule type" value="Genomic_DNA"/>
</dbReference>
<dbReference type="RefSeq" id="WP_011791604.1">
    <property type="nucleotide sequence ID" value="NC_008751.1"/>
</dbReference>
<dbReference type="SUPFAM" id="SSF64518">
    <property type="entry name" value="Phase 1 flagellin"/>
    <property type="match status" value="1"/>
</dbReference>
<gene>
    <name evidence="2" type="ordered locus">Dvul_0420</name>
</gene>
<dbReference type="KEGG" id="dvl:Dvul_0420"/>
<dbReference type="Pfam" id="PF00669">
    <property type="entry name" value="Flagellin_N"/>
    <property type="match status" value="1"/>
</dbReference>
<dbReference type="Proteomes" id="UP000009173">
    <property type="component" value="Chromosome"/>
</dbReference>
<feature type="domain" description="Flagellin N-terminal" evidence="1">
    <location>
        <begin position="52"/>
        <end position="147"/>
    </location>
</feature>
<dbReference type="InterPro" id="IPR001029">
    <property type="entry name" value="Flagellin_N"/>
</dbReference>
<protein>
    <submittedName>
        <fullName evidence="2">Flagellin domain protein</fullName>
    </submittedName>
</protein>
<organism evidence="2 3">
    <name type="scientific">Nitratidesulfovibrio vulgaris (strain DP4)</name>
    <name type="common">Desulfovibrio vulgaris</name>
    <dbReference type="NCBI Taxonomy" id="391774"/>
    <lineage>
        <taxon>Bacteria</taxon>
        <taxon>Pseudomonadati</taxon>
        <taxon>Thermodesulfobacteriota</taxon>
        <taxon>Desulfovibrionia</taxon>
        <taxon>Desulfovibrionales</taxon>
        <taxon>Desulfovibrionaceae</taxon>
        <taxon>Nitratidesulfovibrio</taxon>
    </lineage>
</organism>
<dbReference type="HOGENOM" id="CLU_1010931_0_0_7"/>
<accession>A0A0H3A565</accession>
<name>A0A0H3A565_NITV4</name>
<proteinExistence type="predicted"/>
<evidence type="ECO:0000313" key="2">
    <source>
        <dbReference type="EMBL" id="ABM27443.1"/>
    </source>
</evidence>
<dbReference type="GO" id="GO:0009288">
    <property type="term" value="C:bacterial-type flagellum"/>
    <property type="evidence" value="ECO:0007669"/>
    <property type="project" value="InterPro"/>
</dbReference>
<dbReference type="PANTHER" id="PTHR42792:SF2">
    <property type="entry name" value="FLAGELLIN"/>
    <property type="match status" value="1"/>
</dbReference>
<keyword evidence="2" id="KW-0282">Flagellum</keyword>
<dbReference type="GO" id="GO:0005198">
    <property type="term" value="F:structural molecule activity"/>
    <property type="evidence" value="ECO:0007669"/>
    <property type="project" value="InterPro"/>
</dbReference>
<dbReference type="AlphaFoldDB" id="A0A0H3A565"/>
<keyword evidence="2" id="KW-0966">Cell projection</keyword>
<keyword evidence="2" id="KW-0969">Cilium</keyword>
<reference evidence="3" key="1">
    <citation type="journal article" date="2009" name="Environ. Microbiol.">
        <title>Contribution of mobile genetic elements to Desulfovibrio vulgaris genome plasticity.</title>
        <authorList>
            <person name="Walker C.B."/>
            <person name="Stolyar S."/>
            <person name="Chivian D."/>
            <person name="Pinel N."/>
            <person name="Gabster J.A."/>
            <person name="Dehal P.S."/>
            <person name="He Z."/>
            <person name="Yang Z.K."/>
            <person name="Yen H.C."/>
            <person name="Zhou J."/>
            <person name="Wall J.D."/>
            <person name="Hazen T.C."/>
            <person name="Arkin A.P."/>
            <person name="Stahl D.A."/>
        </authorList>
    </citation>
    <scope>NUCLEOTIDE SEQUENCE [LARGE SCALE GENOMIC DNA]</scope>
    <source>
        <strain evidence="3">DP4</strain>
    </source>
</reference>
<evidence type="ECO:0000313" key="3">
    <source>
        <dbReference type="Proteomes" id="UP000009173"/>
    </source>
</evidence>
<dbReference type="PANTHER" id="PTHR42792">
    <property type="entry name" value="FLAGELLIN"/>
    <property type="match status" value="1"/>
</dbReference>
<dbReference type="InterPro" id="IPR001492">
    <property type="entry name" value="Flagellin"/>
</dbReference>
<dbReference type="Gene3D" id="1.20.1330.10">
    <property type="entry name" value="f41 fragment of flagellin, N-terminal domain"/>
    <property type="match status" value="1"/>
</dbReference>
<evidence type="ECO:0000259" key="1">
    <source>
        <dbReference type="Pfam" id="PF00669"/>
    </source>
</evidence>
<sequence length="282" mass="29439">MADRNLQSFIVDYSLQLLQQDMLTNSLFMGSAAGKTLRDLVLKEASVPLRTDPTAKALSGTLRADAGMLRQASKNVAEAQSIMDTGASAMNSIKGILADMKDIADEVAAGTMTTANAKPLYKSLRDEMRGIISSTSYNGISLLDGTNWGTDSRMTTSGSGTTLSGSLRIQSGSDGFDLALLDMKSDLYDAYDDGTADLANAAAAAATATRLSTDSTTVTTIADLYAGRSSSIAGHSAALAKQADIMDAAAIVREKGNDGRTTEELLLDLILRASGTLVDENG</sequence>